<proteinExistence type="predicted"/>
<reference evidence="2 3" key="1">
    <citation type="submission" date="2019-04" db="EMBL/GenBank/DDBJ databases">
        <title>Phreatobacter aquaticus sp. nov.</title>
        <authorList>
            <person name="Choi A."/>
        </authorList>
    </citation>
    <scope>NUCLEOTIDE SEQUENCE [LARGE SCALE GENOMIC DNA]</scope>
    <source>
        <strain evidence="2 3">KCTC 52518</strain>
    </source>
</reference>
<evidence type="ECO:0000313" key="3">
    <source>
        <dbReference type="Proteomes" id="UP000298781"/>
    </source>
</evidence>
<evidence type="ECO:0000313" key="2">
    <source>
        <dbReference type="EMBL" id="QCI63632.1"/>
    </source>
</evidence>
<name>A0A4D7B5X8_9HYPH</name>
<dbReference type="Pfam" id="PF20091">
    <property type="entry name" value="Abhydrolase_10"/>
    <property type="match status" value="1"/>
</dbReference>
<sequence>MTLRKIGRILSAWIGLGVIAAGLSSPADARIVRLDITRQEPAFGGRNFGQVGGYVRLSGKAHGEVDPNLPQNAIIQDIRLAPRNARGMVEYVTDIDILRPADPDRGNNILLFEVHNRGRKLMLRNFNDGLAGNQADYNNLTDAGDGFLMAAGYTLVWYGWQADVAPGDGRLTLTVPAARNPDGSPLTGLVRAELTTATPAKTLNLSSGWFTGLTHASYPTASADNRTAFADGFLPTLTVRARQQEPRVAIPNGDWSFGACNDADGVTSGDRQICLPAGFQPGRLYELIYRAKDPLVTGLGFAATRDLAAFLKRRDKDLAGTANPVFRRGQRAIIMGTSQSGRMIRSFIHLGFNRDEQGRTAFEGALPHIGGGLMPLNVRFSQAGRAWGEQVDHLYPAYDFPFTYGRQRDPLTGRNQGLLDRCRANGTCPRIFHVATALEMWEGRQSLGLTDPMGRRDVTDPANVRTYIMASTQHGPANLPLPAAEPFGVCQQQQNPNPHIWTLRALITGLTDWVVSDKAPPDSAIPRIADGTLVAPDQVRFPPIPANAYGNVRRPQVRMLRVTNPLFQLDYGPGYVAADTSGVITVEPPRQSTAGYGLLVPQVDGDGNDVGGLRSLFLQAPIGTYTGWNLGRKDRFEDGFCSLAGSFIPFARTRQERLDTGDPRLSIEERYPTPAAYAATVKAAAERLVAARYLLPDDAARLVGRAETEGIRLGP</sequence>
<feature type="domain" description="Alpha/beta hydrolase" evidence="1">
    <location>
        <begin position="265"/>
        <end position="703"/>
    </location>
</feature>
<keyword evidence="3" id="KW-1185">Reference proteome</keyword>
<organism evidence="2 3">
    <name type="scientific">Phreatobacter stygius</name>
    <dbReference type="NCBI Taxonomy" id="1940610"/>
    <lineage>
        <taxon>Bacteria</taxon>
        <taxon>Pseudomonadati</taxon>
        <taxon>Pseudomonadota</taxon>
        <taxon>Alphaproteobacteria</taxon>
        <taxon>Hyphomicrobiales</taxon>
        <taxon>Phreatobacteraceae</taxon>
        <taxon>Phreatobacter</taxon>
    </lineage>
</organism>
<accession>A0A4D7B5X8</accession>
<dbReference type="RefSeq" id="WP_136959089.1">
    <property type="nucleotide sequence ID" value="NZ_CP039690.1"/>
</dbReference>
<protein>
    <recommendedName>
        <fullName evidence="1">Alpha/beta hydrolase domain-containing protein</fullName>
    </recommendedName>
</protein>
<dbReference type="AlphaFoldDB" id="A0A4D7B5X8"/>
<dbReference type="OrthoDB" id="9779952at2"/>
<dbReference type="Proteomes" id="UP000298781">
    <property type="component" value="Chromosome"/>
</dbReference>
<evidence type="ECO:0000259" key="1">
    <source>
        <dbReference type="Pfam" id="PF20091"/>
    </source>
</evidence>
<dbReference type="EMBL" id="CP039690">
    <property type="protein sequence ID" value="QCI63632.1"/>
    <property type="molecule type" value="Genomic_DNA"/>
</dbReference>
<gene>
    <name evidence="2" type="ORF">E8M01_04905</name>
</gene>
<dbReference type="InterPro" id="IPR045394">
    <property type="entry name" value="Abhydrolase_dom"/>
</dbReference>
<dbReference type="KEGG" id="pstg:E8M01_04905"/>